<dbReference type="EMBL" id="BARW01013288">
    <property type="protein sequence ID" value="GAI78269.1"/>
    <property type="molecule type" value="Genomic_DNA"/>
</dbReference>
<protein>
    <submittedName>
        <fullName evidence="1">Uncharacterized protein</fullName>
    </submittedName>
</protein>
<evidence type="ECO:0000313" key="1">
    <source>
        <dbReference type="EMBL" id="GAI78269.1"/>
    </source>
</evidence>
<organism evidence="1">
    <name type="scientific">marine sediment metagenome</name>
    <dbReference type="NCBI Taxonomy" id="412755"/>
    <lineage>
        <taxon>unclassified sequences</taxon>
        <taxon>metagenomes</taxon>
        <taxon>ecological metagenomes</taxon>
    </lineage>
</organism>
<name>X1TDZ4_9ZZZZ</name>
<dbReference type="AlphaFoldDB" id="X1TDZ4"/>
<reference evidence="1" key="1">
    <citation type="journal article" date="2014" name="Front. Microbiol.">
        <title>High frequency of phylogenetically diverse reductive dehalogenase-homologous genes in deep subseafloor sedimentary metagenomes.</title>
        <authorList>
            <person name="Kawai M."/>
            <person name="Futagami T."/>
            <person name="Toyoda A."/>
            <person name="Takaki Y."/>
            <person name="Nishi S."/>
            <person name="Hori S."/>
            <person name="Arai W."/>
            <person name="Tsubouchi T."/>
            <person name="Morono Y."/>
            <person name="Uchiyama I."/>
            <person name="Ito T."/>
            <person name="Fujiyama A."/>
            <person name="Inagaki F."/>
            <person name="Takami H."/>
        </authorList>
    </citation>
    <scope>NUCLEOTIDE SEQUENCE</scope>
    <source>
        <strain evidence="1">Expedition CK06-06</strain>
    </source>
</reference>
<comment type="caution">
    <text evidence="1">The sequence shown here is derived from an EMBL/GenBank/DDBJ whole genome shotgun (WGS) entry which is preliminary data.</text>
</comment>
<proteinExistence type="predicted"/>
<sequence length="126" mass="14348">MTRADLSTYLQVPVGELIPYLNPLIERQQVIAVRRENTYGRSISPLLLIAGAEIPEEKVVKDESILEFLRKKPQGVSRRDLSTRLQVPVDELKSHLNQLIERQQVIAVRRENTRGRPPSPLLFIAG</sequence>
<feature type="non-terminal residue" evidence="1">
    <location>
        <position position="126"/>
    </location>
</feature>
<gene>
    <name evidence="1" type="ORF">S12H4_24465</name>
</gene>
<accession>X1TDZ4</accession>